<dbReference type="PANTHER" id="PTHR43327">
    <property type="entry name" value="STOMATIN-LIKE PROTEIN 2, MITOCHONDRIAL"/>
    <property type="match status" value="1"/>
</dbReference>
<dbReference type="EMBL" id="JARKNE010000004">
    <property type="protein sequence ID" value="KAK5835959.1"/>
    <property type="molecule type" value="Genomic_DNA"/>
</dbReference>
<protein>
    <recommendedName>
        <fullName evidence="1">Band 7 domain-containing protein</fullName>
    </recommendedName>
</protein>
<dbReference type="InterPro" id="IPR001107">
    <property type="entry name" value="Band_7"/>
</dbReference>
<accession>A0ABR0Q9E5</accession>
<comment type="caution">
    <text evidence="2">The sequence shown here is derived from an EMBL/GenBank/DDBJ whole genome shotgun (WGS) entry which is preliminary data.</text>
</comment>
<dbReference type="InterPro" id="IPR010471">
    <property type="entry name" value="DUF1068"/>
</dbReference>
<organism evidence="2 3">
    <name type="scientific">Gossypium arboreum</name>
    <name type="common">Tree cotton</name>
    <name type="synonym">Gossypium nanking</name>
    <dbReference type="NCBI Taxonomy" id="29729"/>
    <lineage>
        <taxon>Eukaryota</taxon>
        <taxon>Viridiplantae</taxon>
        <taxon>Streptophyta</taxon>
        <taxon>Embryophyta</taxon>
        <taxon>Tracheophyta</taxon>
        <taxon>Spermatophyta</taxon>
        <taxon>Magnoliopsida</taxon>
        <taxon>eudicotyledons</taxon>
        <taxon>Gunneridae</taxon>
        <taxon>Pentapetalae</taxon>
        <taxon>rosids</taxon>
        <taxon>malvids</taxon>
        <taxon>Malvales</taxon>
        <taxon>Malvaceae</taxon>
        <taxon>Malvoideae</taxon>
        <taxon>Gossypium</taxon>
    </lineage>
</organism>
<gene>
    <name evidence="2" type="ORF">PVK06_011686</name>
</gene>
<reference evidence="2 3" key="1">
    <citation type="submission" date="2023-03" db="EMBL/GenBank/DDBJ databases">
        <title>WGS of Gossypium arboreum.</title>
        <authorList>
            <person name="Yu D."/>
        </authorList>
    </citation>
    <scope>NUCLEOTIDE SEQUENCE [LARGE SCALE GENOMIC DNA]</scope>
    <source>
        <tissue evidence="2">Leaf</tissue>
    </source>
</reference>
<keyword evidence="3" id="KW-1185">Reference proteome</keyword>
<dbReference type="Pfam" id="PF01145">
    <property type="entry name" value="Band_7"/>
    <property type="match status" value="1"/>
</dbReference>
<dbReference type="Gene3D" id="3.30.479.30">
    <property type="entry name" value="Band 7 domain"/>
    <property type="match status" value="1"/>
</dbReference>
<dbReference type="SUPFAM" id="SSF117892">
    <property type="entry name" value="Band 7/SPFH domain"/>
    <property type="match status" value="1"/>
</dbReference>
<dbReference type="InterPro" id="IPR036013">
    <property type="entry name" value="Band_7/SPFH_dom_sf"/>
</dbReference>
<evidence type="ECO:0000259" key="1">
    <source>
        <dbReference type="Pfam" id="PF01145"/>
    </source>
</evidence>
<proteinExistence type="predicted"/>
<dbReference type="Pfam" id="PF06364">
    <property type="entry name" value="DUF1068"/>
    <property type="match status" value="1"/>
</dbReference>
<dbReference type="PANTHER" id="PTHR43327:SF36">
    <property type="entry name" value="HYPERSENSITIVE-INDUCED RESPONSE PROTEIN 1"/>
    <property type="match status" value="1"/>
</dbReference>
<evidence type="ECO:0000313" key="2">
    <source>
        <dbReference type="EMBL" id="KAK5835959.1"/>
    </source>
</evidence>
<dbReference type="Proteomes" id="UP001358586">
    <property type="component" value="Chromosome 4"/>
</dbReference>
<dbReference type="InterPro" id="IPR050710">
    <property type="entry name" value="Band7/mec-2_domain"/>
</dbReference>
<sequence>MGNIFCCVQVDQSTVAIKERFSRFEDVLEPGCHCLPWFLGSQLAGHLSLRLQASVPKLNLDDVFEQKTEIAKAVEEELEKAMSAYGYEIVQTLIVDIEPDEHVKCAMNEINGESPGSSGYLIVDANGGLNQQRSAAKIEAQILAAEALAKMKAEVELKKQREREEKLLELHYKSILYATCPAKFQVSIFIKDGNWVFGNAKKLASQYQKEADKCNSGMETYEEVREKPEEALSAQMKLTAMWEIRARQKGWGEKVAKSNAFPYFI</sequence>
<feature type="domain" description="Band 7" evidence="1">
    <location>
        <begin position="50"/>
        <end position="109"/>
    </location>
</feature>
<name>A0ABR0Q9E5_GOSAR</name>
<evidence type="ECO:0000313" key="3">
    <source>
        <dbReference type="Proteomes" id="UP001358586"/>
    </source>
</evidence>